<dbReference type="RefSeq" id="WP_184089985.1">
    <property type="nucleotide sequence ID" value="NZ_JACIJF010000012.1"/>
</dbReference>
<organism evidence="1 2">
    <name type="scientific">Sphingomonas xinjiangensis</name>
    <dbReference type="NCBI Taxonomy" id="643568"/>
    <lineage>
        <taxon>Bacteria</taxon>
        <taxon>Pseudomonadati</taxon>
        <taxon>Pseudomonadota</taxon>
        <taxon>Alphaproteobacteria</taxon>
        <taxon>Sphingomonadales</taxon>
        <taxon>Sphingomonadaceae</taxon>
        <taxon>Sphingomonas</taxon>
    </lineage>
</organism>
<dbReference type="Proteomes" id="UP000527143">
    <property type="component" value="Unassembled WGS sequence"/>
</dbReference>
<name>A0A840YR94_9SPHN</name>
<proteinExistence type="predicted"/>
<reference evidence="1 2" key="1">
    <citation type="submission" date="2020-08" db="EMBL/GenBank/DDBJ databases">
        <title>Genomic Encyclopedia of Type Strains, Phase IV (KMG-IV): sequencing the most valuable type-strain genomes for metagenomic binning, comparative biology and taxonomic classification.</title>
        <authorList>
            <person name="Goeker M."/>
        </authorList>
    </citation>
    <scope>NUCLEOTIDE SEQUENCE [LARGE SCALE GENOMIC DNA]</scope>
    <source>
        <strain evidence="1 2">DSM 26736</strain>
    </source>
</reference>
<evidence type="ECO:0000313" key="2">
    <source>
        <dbReference type="Proteomes" id="UP000527143"/>
    </source>
</evidence>
<gene>
    <name evidence="1" type="ORF">FHT02_003317</name>
</gene>
<dbReference type="EMBL" id="JACIJF010000012">
    <property type="protein sequence ID" value="MBB5712061.1"/>
    <property type="molecule type" value="Genomic_DNA"/>
</dbReference>
<evidence type="ECO:0000313" key="1">
    <source>
        <dbReference type="EMBL" id="MBB5712061.1"/>
    </source>
</evidence>
<keyword evidence="2" id="KW-1185">Reference proteome</keyword>
<comment type="caution">
    <text evidence="1">The sequence shown here is derived from an EMBL/GenBank/DDBJ whole genome shotgun (WGS) entry which is preliminary data.</text>
</comment>
<protein>
    <recommendedName>
        <fullName evidence="3">Transposase</fullName>
    </recommendedName>
</protein>
<dbReference type="AlphaFoldDB" id="A0A840YR94"/>
<sequence>MLTKATTLTKAGAAPIVPGCHNRKRTIRYDKRRYYGRHLVENVFYRLCDFRQVAIE</sequence>
<evidence type="ECO:0008006" key="3">
    <source>
        <dbReference type="Google" id="ProtNLM"/>
    </source>
</evidence>
<accession>A0A840YR94</accession>